<evidence type="ECO:0000256" key="1">
    <source>
        <dbReference type="SAM" id="Phobius"/>
    </source>
</evidence>
<proteinExistence type="predicted"/>
<dbReference type="KEGG" id="tcd:AAIA72_05555"/>
<feature type="transmembrane region" description="Helical" evidence="1">
    <location>
        <begin position="110"/>
        <end position="129"/>
    </location>
</feature>
<evidence type="ECO:0000313" key="2">
    <source>
        <dbReference type="EMBL" id="XDT73437.1"/>
    </source>
</evidence>
<sequence>MTVQTPSPSDGSRTGPINEALLEAYWVERQRYIQEIRKIPEIRRRFYRELMIYILRRLLWSFFFFPVFIAFWVPLVLSNFNLVILIQGIMPMLQDFLDSAPQTQAATVEMLLIAWLSVGFAFAVFDLILTPFRSPYEYEADVHMRIWEELQRIGQSETTPSP</sequence>
<dbReference type="RefSeq" id="WP_369602428.1">
    <property type="nucleotide sequence ID" value="NZ_CP154858.1"/>
</dbReference>
<reference evidence="2" key="1">
    <citation type="submission" date="2024-05" db="EMBL/GenBank/DDBJ databases">
        <title>Genome sequencing of novel strain.</title>
        <authorList>
            <person name="Ganbat D."/>
            <person name="Ganbat S."/>
            <person name="Lee S.-J."/>
        </authorList>
    </citation>
    <scope>NUCLEOTIDE SEQUENCE</scope>
    <source>
        <strain evidence="2">SMD15-11</strain>
    </source>
</reference>
<organism evidence="2">
    <name type="scientific">Thermohahella caldifontis</name>
    <dbReference type="NCBI Taxonomy" id="3142973"/>
    <lineage>
        <taxon>Bacteria</taxon>
        <taxon>Pseudomonadati</taxon>
        <taxon>Pseudomonadota</taxon>
        <taxon>Gammaproteobacteria</taxon>
        <taxon>Oceanospirillales</taxon>
        <taxon>Hahellaceae</taxon>
        <taxon>Thermohahella</taxon>
    </lineage>
</organism>
<keyword evidence="1" id="KW-0812">Transmembrane</keyword>
<dbReference type="EMBL" id="CP154858">
    <property type="protein sequence ID" value="XDT73437.1"/>
    <property type="molecule type" value="Genomic_DNA"/>
</dbReference>
<dbReference type="AlphaFoldDB" id="A0AB39UZI4"/>
<feature type="transmembrane region" description="Helical" evidence="1">
    <location>
        <begin position="58"/>
        <end position="90"/>
    </location>
</feature>
<keyword evidence="1" id="KW-0472">Membrane</keyword>
<accession>A0AB39UZI4</accession>
<keyword evidence="1" id="KW-1133">Transmembrane helix</keyword>
<name>A0AB39UZI4_9GAMM</name>
<protein>
    <submittedName>
        <fullName evidence="2">Uncharacterized protein</fullName>
    </submittedName>
</protein>
<gene>
    <name evidence="2" type="ORF">AAIA72_05555</name>
</gene>